<feature type="coiled-coil region" evidence="1">
    <location>
        <begin position="137"/>
        <end position="171"/>
    </location>
</feature>
<keyword evidence="4" id="KW-1185">Reference proteome</keyword>
<reference evidence="3" key="1">
    <citation type="submission" date="2020-11" db="EMBL/GenBank/DDBJ databases">
        <title>Chlorella ohadii genome sequencing and assembly.</title>
        <authorList>
            <person name="Murik O."/>
            <person name="Treves H."/>
            <person name="Kedem I."/>
            <person name="Shotland Y."/>
            <person name="Kaplan A."/>
        </authorList>
    </citation>
    <scope>NUCLEOTIDE SEQUENCE</scope>
    <source>
        <strain evidence="3">1</strain>
    </source>
</reference>
<feature type="compositionally biased region" description="Low complexity" evidence="2">
    <location>
        <begin position="314"/>
        <end position="334"/>
    </location>
</feature>
<evidence type="ECO:0000256" key="1">
    <source>
        <dbReference type="SAM" id="Coils"/>
    </source>
</evidence>
<dbReference type="AlphaFoldDB" id="A0AAD5DKG9"/>
<feature type="region of interest" description="Disordered" evidence="2">
    <location>
        <begin position="84"/>
        <end position="134"/>
    </location>
</feature>
<name>A0AAD5DKG9_9CHLO</name>
<organism evidence="3 4">
    <name type="scientific">Chlorella ohadii</name>
    <dbReference type="NCBI Taxonomy" id="2649997"/>
    <lineage>
        <taxon>Eukaryota</taxon>
        <taxon>Viridiplantae</taxon>
        <taxon>Chlorophyta</taxon>
        <taxon>core chlorophytes</taxon>
        <taxon>Trebouxiophyceae</taxon>
        <taxon>Chlorellales</taxon>
        <taxon>Chlorellaceae</taxon>
        <taxon>Chlorella clade</taxon>
        <taxon>Chlorella</taxon>
    </lineage>
</organism>
<feature type="region of interest" description="Disordered" evidence="2">
    <location>
        <begin position="313"/>
        <end position="334"/>
    </location>
</feature>
<gene>
    <name evidence="3" type="ORF">COHA_010116</name>
</gene>
<dbReference type="EMBL" id="JADXDR010000210">
    <property type="protein sequence ID" value="KAI7835994.1"/>
    <property type="molecule type" value="Genomic_DNA"/>
</dbReference>
<sequence>MDPWQPLDGDLDPELALALELDLLSDQDLLDAAVPVGTAQQLPLPLWDTAALGLAGSWGGGAAAGEAAAAEAAAMAAAPAAAAHGGTSSSATGRPATPKKSGKSRSGSGVNRYDKPGARERKQEQQRNYRLRCKERAAEQQAQLAALGTAVEAARQQRQELLDEHAALQKMQEYKESPNQLTERERGFRNLIKAALEEWEANPAGRRRMEYRLQLLWSIRLKCSNFLARMRPELVAEVRASYVLPAPLPATAAAVIGGAALAEGGMEGGVHHILPPIVAQLRINDEQRERILAHWRTYQRRVTVARRQSREAIQRLQQQEADRQQSGIPGPSGSLAGSAGHFLSSLQAASELAALPPEETAAWFELQHGLWKALTPLQNSRLLLGCAPYLPDCTQLCRLLEWQQQRQQLSHGDCGHFLATAVAV</sequence>
<evidence type="ECO:0000313" key="3">
    <source>
        <dbReference type="EMBL" id="KAI7835994.1"/>
    </source>
</evidence>
<proteinExistence type="predicted"/>
<keyword evidence="1" id="KW-0175">Coiled coil</keyword>
<evidence type="ECO:0000256" key="2">
    <source>
        <dbReference type="SAM" id="MobiDB-lite"/>
    </source>
</evidence>
<protein>
    <submittedName>
        <fullName evidence="3">Uncharacterized protein</fullName>
    </submittedName>
</protein>
<dbReference type="Proteomes" id="UP001205105">
    <property type="component" value="Unassembled WGS sequence"/>
</dbReference>
<comment type="caution">
    <text evidence="3">The sequence shown here is derived from an EMBL/GenBank/DDBJ whole genome shotgun (WGS) entry which is preliminary data.</text>
</comment>
<feature type="compositionally biased region" description="Low complexity" evidence="2">
    <location>
        <begin position="84"/>
        <end position="93"/>
    </location>
</feature>
<evidence type="ECO:0000313" key="4">
    <source>
        <dbReference type="Proteomes" id="UP001205105"/>
    </source>
</evidence>
<accession>A0AAD5DKG9</accession>
<feature type="compositionally biased region" description="Basic and acidic residues" evidence="2">
    <location>
        <begin position="112"/>
        <end position="134"/>
    </location>
</feature>